<sequence length="370" mass="40205">MKRARVATLKLGLAMALLSAGSLHAAELRYGSSQPAVNAVYKNAVTPFIERVEEQSDLSIRAYPGGQLASAKGALDSLRDGTADASLLIPLWTPSELPYINGLMQVLFTGDDPMVVTAAIAETVLLHCPPCREEMLENGAISLAPYSTSPYYLQCNKAIGSSDDLKGTRARVVGGGQTRLLEELGATRVIVTAPEIAEALTRNRIDCAVAPLSWLQSYSLGDGVKTIVDQPIGTARGMEAFAVRKESWDRLSDAEQQAVVKNLPALLADIIARGFAEEDRAAIAFAKDHGISFVEPDATFTTAVDTVRQNEREIVMAEAQRRGLHDFESILDSHIASVEKWQALRDEIGDDTERFNATLWDEIYSKIDLD</sequence>
<organism evidence="3 4">
    <name type="scientific">Acuticoccus mangrovi</name>
    <dbReference type="NCBI Taxonomy" id="2796142"/>
    <lineage>
        <taxon>Bacteria</taxon>
        <taxon>Pseudomonadati</taxon>
        <taxon>Pseudomonadota</taxon>
        <taxon>Alphaproteobacteria</taxon>
        <taxon>Hyphomicrobiales</taxon>
        <taxon>Amorphaceae</taxon>
        <taxon>Acuticoccus</taxon>
    </lineage>
</organism>
<dbReference type="Proteomes" id="UP000609531">
    <property type="component" value="Unassembled WGS sequence"/>
</dbReference>
<name>A0A934IK96_9HYPH</name>
<gene>
    <name evidence="3" type="ORF">JCR33_06545</name>
</gene>
<keyword evidence="1 2" id="KW-0732">Signal</keyword>
<dbReference type="PANTHER" id="PTHR33376:SF15">
    <property type="entry name" value="BLL6794 PROTEIN"/>
    <property type="match status" value="1"/>
</dbReference>
<dbReference type="PANTHER" id="PTHR33376">
    <property type="match status" value="1"/>
</dbReference>
<evidence type="ECO:0000256" key="1">
    <source>
        <dbReference type="ARBA" id="ARBA00022729"/>
    </source>
</evidence>
<dbReference type="Gene3D" id="3.40.190.170">
    <property type="entry name" value="Bacterial extracellular solute-binding protein, family 7"/>
    <property type="match status" value="1"/>
</dbReference>
<accession>A0A934IK96</accession>
<dbReference type="RefSeq" id="WP_198881206.1">
    <property type="nucleotide sequence ID" value="NZ_JAEKJA010000003.1"/>
</dbReference>
<dbReference type="GO" id="GO:0055085">
    <property type="term" value="P:transmembrane transport"/>
    <property type="evidence" value="ECO:0007669"/>
    <property type="project" value="InterPro"/>
</dbReference>
<protein>
    <submittedName>
        <fullName evidence="3">C4-dicarboxylate TRAP transporter substrate-binding protein</fullName>
    </submittedName>
</protein>
<keyword evidence="4" id="KW-1185">Reference proteome</keyword>
<feature type="chain" id="PRO_5037920532" evidence="2">
    <location>
        <begin position="26"/>
        <end position="370"/>
    </location>
</feature>
<dbReference type="EMBL" id="JAEKJA010000003">
    <property type="protein sequence ID" value="MBJ3775337.1"/>
    <property type="molecule type" value="Genomic_DNA"/>
</dbReference>
<dbReference type="AlphaFoldDB" id="A0A934IK96"/>
<dbReference type="InterPro" id="IPR038404">
    <property type="entry name" value="TRAP_DctP_sf"/>
</dbReference>
<evidence type="ECO:0000313" key="4">
    <source>
        <dbReference type="Proteomes" id="UP000609531"/>
    </source>
</evidence>
<reference evidence="3" key="1">
    <citation type="submission" date="2020-12" db="EMBL/GenBank/DDBJ databases">
        <title>Bacterial taxonomy.</title>
        <authorList>
            <person name="Pan X."/>
        </authorList>
    </citation>
    <scope>NUCLEOTIDE SEQUENCE</scope>
    <source>
        <strain evidence="3">B2012</strain>
    </source>
</reference>
<dbReference type="CDD" id="cd13666">
    <property type="entry name" value="PBP2_TRAP_DctP_like_1"/>
    <property type="match status" value="1"/>
</dbReference>
<comment type="caution">
    <text evidence="3">The sequence shown here is derived from an EMBL/GenBank/DDBJ whole genome shotgun (WGS) entry which is preliminary data.</text>
</comment>
<dbReference type="InterPro" id="IPR018389">
    <property type="entry name" value="DctP_fam"/>
</dbReference>
<dbReference type="NCBIfam" id="NF037995">
    <property type="entry name" value="TRAP_S1"/>
    <property type="match status" value="1"/>
</dbReference>
<dbReference type="Pfam" id="PF03480">
    <property type="entry name" value="DctP"/>
    <property type="match status" value="1"/>
</dbReference>
<dbReference type="SUPFAM" id="SSF53850">
    <property type="entry name" value="Periplasmic binding protein-like II"/>
    <property type="match status" value="1"/>
</dbReference>
<feature type="signal peptide" evidence="2">
    <location>
        <begin position="1"/>
        <end position="25"/>
    </location>
</feature>
<proteinExistence type="predicted"/>
<evidence type="ECO:0000313" key="3">
    <source>
        <dbReference type="EMBL" id="MBJ3775337.1"/>
    </source>
</evidence>
<evidence type="ECO:0000256" key="2">
    <source>
        <dbReference type="SAM" id="SignalP"/>
    </source>
</evidence>